<evidence type="ECO:0000313" key="6">
    <source>
        <dbReference type="Proteomes" id="UP000001074"/>
    </source>
</evidence>
<dbReference type="AlphaFoldDB" id="G1QFR4"/>
<organism evidence="5 6">
    <name type="scientific">Myotis lucifugus</name>
    <name type="common">Little brown bat</name>
    <dbReference type="NCBI Taxonomy" id="59463"/>
    <lineage>
        <taxon>Eukaryota</taxon>
        <taxon>Metazoa</taxon>
        <taxon>Chordata</taxon>
        <taxon>Craniata</taxon>
        <taxon>Vertebrata</taxon>
        <taxon>Euteleostomi</taxon>
        <taxon>Mammalia</taxon>
        <taxon>Eutheria</taxon>
        <taxon>Laurasiatheria</taxon>
        <taxon>Chiroptera</taxon>
        <taxon>Yangochiroptera</taxon>
        <taxon>Vespertilionidae</taxon>
        <taxon>Myotis</taxon>
    </lineage>
</organism>
<dbReference type="EMBL" id="AAPE02017955">
    <property type="status" value="NOT_ANNOTATED_CDS"/>
    <property type="molecule type" value="Genomic_DNA"/>
</dbReference>
<sequence length="1027" mass="112201">MMMEKSHGSDSPRGVQERSRRGILRSTKRAWAPLEEQPPPGSEEEGQSLPTPSLDGSKQESIQRWLDSGSFVSVDENFQQVTDHTVFSHEQGMVQMTVKDYLRSLHQCSETPTLSRGTSFNSYHSAVSIPQSIPEWLEFGEKDPVDILLDLGFGADEPDICTQIPARFLGCDSAATGINIHVFLEAQKQRMDIENPNLYGRFRQLEILGQVANAFSSLLNDVSTWQSEAEEKNEEENMQRTSVSGAEGHPRREGELFRRASKQIRSHGSSEVSGSLKKREHFSSTCAGPGGCAIESPAVTDNLDQSHLSPSAEHWSLQACDDLIPCRPPRALLKRRWPYSPKLAKQTPPSCVSEGSVKDRTRKENAIQTNKLKSLSGVRKAPDSFEMEEVQSFEEEIGDHPDLTSGAKGTTVSRANSCQSDSSGFLEEPPDPPALQMPSLPGGPSPAENGSRKPRGQGQHSGALQDCQPEAGESDSKSVVSTASSGQDWSVLEDKSSTAVVEKESQLEATGGPPERLASDMAPDMASTGGEHPRKDSHQWQPLPVPHTQREANVGRMAPRRDHPMEFMVTHLTEGKDGFLRPEGAGGLCVQSLHCEPQRSPGVGHPQDKFLHVDSEAPRETESCQLCPDINSTFLTQQVPKPSEATPHTVDLIQTSEKSVPHPDKLSGGTSPQMKPRCRAWGHIPPRTESEMGTLPSNADSSAVSSESVTTQMSCNLVSAAQNAVASGTDSSRTTLECTVCDPVSTAEPVLGAEARQFSDVSVQTYLCEPRSWHRCSAPGNKARPLTKSVSLDTGFPSPCPEDICHAAPAPCCDCCHHHPHCHSACGHGLHWHGHPEAQFMKTAVRELCSYTALEMEAMRTLCQCFQEHLEEMEKHLTGQQALFSRDMSEEERKEAEQLQTLCKALRQQVEELELQLGDRAQQIRQGILLQLDILTGEPPAYDTNPHLYDWTEEKNGQISHTHIHPAMAPGAAFPPDDGQQAPCSGRTHLAAFLESHPGISPLAREELGPAPWSNCPAGEKDTVSPS</sequence>
<dbReference type="eggNOG" id="ENOG502QU3K">
    <property type="taxonomic scope" value="Eukaryota"/>
</dbReference>
<dbReference type="EMBL" id="AAPE02017957">
    <property type="status" value="NOT_ANNOTATED_CDS"/>
    <property type="molecule type" value="Genomic_DNA"/>
</dbReference>
<dbReference type="OMA" id="PDICTRI"/>
<feature type="compositionally biased region" description="Basic and acidic residues" evidence="3">
    <location>
        <begin position="1"/>
        <end position="20"/>
    </location>
</feature>
<evidence type="ECO:0000256" key="2">
    <source>
        <dbReference type="SAM" id="Coils"/>
    </source>
</evidence>
<dbReference type="FunCoup" id="G1QFR4">
    <property type="interactions" value="27"/>
</dbReference>
<proteinExistence type="predicted"/>
<feature type="region of interest" description="Disordered" evidence="3">
    <location>
        <begin position="1001"/>
        <end position="1027"/>
    </location>
</feature>
<evidence type="ECO:0000256" key="1">
    <source>
        <dbReference type="ARBA" id="ARBA00023054"/>
    </source>
</evidence>
<dbReference type="InterPro" id="IPR029325">
    <property type="entry name" value="ITPR-bd"/>
</dbReference>
<evidence type="ECO:0000259" key="4">
    <source>
        <dbReference type="SMART" id="SM01257"/>
    </source>
</evidence>
<dbReference type="PANTHER" id="PTHR17469">
    <property type="entry name" value="SPERM SPECIFIC ANTIGEN 2-RELATED"/>
    <property type="match status" value="1"/>
</dbReference>
<feature type="compositionally biased region" description="Basic and acidic residues" evidence="3">
    <location>
        <begin position="248"/>
        <end position="258"/>
    </location>
</feature>
<dbReference type="GeneTree" id="ENSGT00940000161762"/>
<feature type="compositionally biased region" description="Basic and acidic residues" evidence="3">
    <location>
        <begin position="356"/>
        <end position="365"/>
    </location>
</feature>
<dbReference type="PANTHER" id="PTHR17469:SF14">
    <property type="entry name" value="PROTEIN ITPRID1"/>
    <property type="match status" value="1"/>
</dbReference>
<feature type="coiled-coil region" evidence="2">
    <location>
        <begin position="889"/>
        <end position="923"/>
    </location>
</feature>
<dbReference type="Proteomes" id="UP000001074">
    <property type="component" value="Unassembled WGS sequence"/>
</dbReference>
<dbReference type="InterPro" id="IPR043444">
    <property type="entry name" value="TESPA1-like"/>
</dbReference>
<reference evidence="5 6" key="1">
    <citation type="journal article" date="2011" name="Nature">
        <title>A high-resolution map of human evolutionary constraint using 29 mammals.</title>
        <authorList>
            <person name="Lindblad-Toh K."/>
            <person name="Garber M."/>
            <person name="Zuk O."/>
            <person name="Lin M.F."/>
            <person name="Parker B.J."/>
            <person name="Washietl S."/>
            <person name="Kheradpour P."/>
            <person name="Ernst J."/>
            <person name="Jordan G."/>
            <person name="Mauceli E."/>
            <person name="Ward L.D."/>
            <person name="Lowe C.B."/>
            <person name="Holloway A.K."/>
            <person name="Clamp M."/>
            <person name="Gnerre S."/>
            <person name="Alfoldi J."/>
            <person name="Beal K."/>
            <person name="Chang J."/>
            <person name="Clawson H."/>
            <person name="Cuff J."/>
            <person name="Di Palma F."/>
            <person name="Fitzgerald S."/>
            <person name="Flicek P."/>
            <person name="Guttman M."/>
            <person name="Hubisz M.J."/>
            <person name="Jaffe D.B."/>
            <person name="Jungreis I."/>
            <person name="Kent W.J."/>
            <person name="Kostka D."/>
            <person name="Lara M."/>
            <person name="Martins A.L."/>
            <person name="Massingham T."/>
            <person name="Moltke I."/>
            <person name="Raney B.J."/>
            <person name="Rasmussen M.D."/>
            <person name="Robinson J."/>
            <person name="Stark A."/>
            <person name="Vilella A.J."/>
            <person name="Wen J."/>
            <person name="Xie X."/>
            <person name="Zody M.C."/>
            <person name="Baldwin J."/>
            <person name="Bloom T."/>
            <person name="Chin C.W."/>
            <person name="Heiman D."/>
            <person name="Nicol R."/>
            <person name="Nusbaum C."/>
            <person name="Young S."/>
            <person name="Wilkinson J."/>
            <person name="Worley K.C."/>
            <person name="Kovar C.L."/>
            <person name="Muzny D.M."/>
            <person name="Gibbs R.A."/>
            <person name="Cree A."/>
            <person name="Dihn H.H."/>
            <person name="Fowler G."/>
            <person name="Jhangiani S."/>
            <person name="Joshi V."/>
            <person name="Lee S."/>
            <person name="Lewis L.R."/>
            <person name="Nazareth L.V."/>
            <person name="Okwuonu G."/>
            <person name="Santibanez J."/>
            <person name="Warren W.C."/>
            <person name="Mardis E.R."/>
            <person name="Weinstock G.M."/>
            <person name="Wilson R.K."/>
            <person name="Delehaunty K."/>
            <person name="Dooling D."/>
            <person name="Fronik C."/>
            <person name="Fulton L."/>
            <person name="Fulton B."/>
            <person name="Graves T."/>
            <person name="Minx P."/>
            <person name="Sodergren E."/>
            <person name="Birney E."/>
            <person name="Margulies E.H."/>
            <person name="Herrero J."/>
            <person name="Green E.D."/>
            <person name="Haussler D."/>
            <person name="Siepel A."/>
            <person name="Goldman N."/>
            <person name="Pollard K.S."/>
            <person name="Pedersen J.S."/>
            <person name="Lander E.S."/>
            <person name="Kellis M."/>
        </authorList>
    </citation>
    <scope>NUCLEOTIDE SEQUENCE [LARGE SCALE GENOMIC DNA]</scope>
</reference>
<gene>
    <name evidence="5" type="primary">ITPRID1</name>
</gene>
<evidence type="ECO:0000313" key="5">
    <source>
        <dbReference type="Ensembl" id="ENSMLUP00000022547.1"/>
    </source>
</evidence>
<reference evidence="5" key="2">
    <citation type="submission" date="2025-08" db="UniProtKB">
        <authorList>
            <consortium name="Ensembl"/>
        </authorList>
    </citation>
    <scope>IDENTIFICATION</scope>
</reference>
<accession>G1QFR4</accession>
<feature type="region of interest" description="Disordered" evidence="3">
    <location>
        <begin position="343"/>
        <end position="544"/>
    </location>
</feature>
<feature type="domain" description="ITPR-interacting" evidence="4">
    <location>
        <begin position="112"/>
        <end position="264"/>
    </location>
</feature>
<feature type="region of interest" description="Disordered" evidence="3">
    <location>
        <begin position="226"/>
        <end position="278"/>
    </location>
</feature>
<dbReference type="STRING" id="59463.ENSMLUP00000022547"/>
<dbReference type="InParanoid" id="G1QFR4"/>
<protein>
    <submittedName>
        <fullName evidence="5">ITPR interacting domain containing 1</fullName>
    </submittedName>
</protein>
<reference evidence="5" key="3">
    <citation type="submission" date="2025-09" db="UniProtKB">
        <authorList>
            <consortium name="Ensembl"/>
        </authorList>
    </citation>
    <scope>IDENTIFICATION</scope>
</reference>
<name>G1QFR4_MYOLU</name>
<evidence type="ECO:0000256" key="3">
    <source>
        <dbReference type="SAM" id="MobiDB-lite"/>
    </source>
</evidence>
<dbReference type="GO" id="GO:0005102">
    <property type="term" value="F:signaling receptor binding"/>
    <property type="evidence" value="ECO:0007669"/>
    <property type="project" value="InterPro"/>
</dbReference>
<feature type="compositionally biased region" description="Basic and acidic residues" evidence="3">
    <location>
        <begin position="492"/>
        <end position="506"/>
    </location>
</feature>
<keyword evidence="1 2" id="KW-0175">Coiled coil</keyword>
<dbReference type="InterPro" id="IPR029326">
    <property type="entry name" value="SSFA2_C"/>
</dbReference>
<dbReference type="Pfam" id="PF14723">
    <property type="entry name" value="SSFA2_C"/>
    <property type="match status" value="1"/>
</dbReference>
<feature type="compositionally biased region" description="Acidic residues" evidence="3">
    <location>
        <begin position="385"/>
        <end position="397"/>
    </location>
</feature>
<dbReference type="EMBL" id="AAPE02017956">
    <property type="status" value="NOT_ANNOTATED_CDS"/>
    <property type="molecule type" value="Genomic_DNA"/>
</dbReference>
<feature type="compositionally biased region" description="Polar residues" evidence="3">
    <location>
        <begin position="407"/>
        <end position="423"/>
    </location>
</feature>
<feature type="region of interest" description="Disordered" evidence="3">
    <location>
        <begin position="1"/>
        <end position="60"/>
    </location>
</feature>
<dbReference type="SMART" id="SM01257">
    <property type="entry name" value="KRAP_IP3R_bind"/>
    <property type="match status" value="1"/>
</dbReference>
<dbReference type="Ensembl" id="ENSMLUT00000029888.1">
    <property type="protein sequence ID" value="ENSMLUP00000022547.1"/>
    <property type="gene ID" value="ENSMLUG00000025643.1"/>
</dbReference>
<feature type="region of interest" description="Disordered" evidence="3">
    <location>
        <begin position="654"/>
        <end position="678"/>
    </location>
</feature>
<dbReference type="Pfam" id="PF14722">
    <property type="entry name" value="KRAP_IP3R_bind"/>
    <property type="match status" value="1"/>
</dbReference>
<keyword evidence="6" id="KW-1185">Reference proteome</keyword>